<dbReference type="EMBL" id="VSSQ01018422">
    <property type="protein sequence ID" value="MPM61583.1"/>
    <property type="molecule type" value="Genomic_DNA"/>
</dbReference>
<protein>
    <submittedName>
        <fullName evidence="1">Uncharacterized protein</fullName>
    </submittedName>
</protein>
<reference evidence="1" key="1">
    <citation type="submission" date="2019-08" db="EMBL/GenBank/DDBJ databases">
        <authorList>
            <person name="Kucharzyk K."/>
            <person name="Murdoch R.W."/>
            <person name="Higgins S."/>
            <person name="Loffler F."/>
        </authorList>
    </citation>
    <scope>NUCLEOTIDE SEQUENCE</scope>
</reference>
<dbReference type="AlphaFoldDB" id="A0A645BEH3"/>
<evidence type="ECO:0000313" key="1">
    <source>
        <dbReference type="EMBL" id="MPM61583.1"/>
    </source>
</evidence>
<name>A0A645BEH3_9ZZZZ</name>
<accession>A0A645BEH3</accession>
<organism evidence="1">
    <name type="scientific">bioreactor metagenome</name>
    <dbReference type="NCBI Taxonomy" id="1076179"/>
    <lineage>
        <taxon>unclassified sequences</taxon>
        <taxon>metagenomes</taxon>
        <taxon>ecological metagenomes</taxon>
    </lineage>
</organism>
<comment type="caution">
    <text evidence="1">The sequence shown here is derived from an EMBL/GenBank/DDBJ whole genome shotgun (WGS) entry which is preliminary data.</text>
</comment>
<proteinExistence type="predicted"/>
<sequence>MRQELQGAVNTRKNAAAVNVCDQKRCGLGMQRYTHVDDVLVPQVDFRNAARTFNHNGIVLSGKAVERVHYFVKKSVAPGLVEIFRCCLVAGGFTV</sequence>
<gene>
    <name evidence="1" type="ORF">SDC9_108443</name>
</gene>